<dbReference type="Proteomes" id="UP001311232">
    <property type="component" value="Unassembled WGS sequence"/>
</dbReference>
<organism evidence="1 2">
    <name type="scientific">Crenichthys baileyi</name>
    <name type="common">White River springfish</name>
    <dbReference type="NCBI Taxonomy" id="28760"/>
    <lineage>
        <taxon>Eukaryota</taxon>
        <taxon>Metazoa</taxon>
        <taxon>Chordata</taxon>
        <taxon>Craniata</taxon>
        <taxon>Vertebrata</taxon>
        <taxon>Euteleostomi</taxon>
        <taxon>Actinopterygii</taxon>
        <taxon>Neopterygii</taxon>
        <taxon>Teleostei</taxon>
        <taxon>Neoteleostei</taxon>
        <taxon>Acanthomorphata</taxon>
        <taxon>Ovalentaria</taxon>
        <taxon>Atherinomorphae</taxon>
        <taxon>Cyprinodontiformes</taxon>
        <taxon>Goodeidae</taxon>
        <taxon>Crenichthys</taxon>
    </lineage>
</organism>
<sequence length="53" mass="6007">MGFGFADSALLSSSPSHWHYSALISVRLVTAHPNMRRQGRQHRGPTLRLIVRH</sequence>
<evidence type="ECO:0000313" key="1">
    <source>
        <dbReference type="EMBL" id="KAK5607850.1"/>
    </source>
</evidence>
<keyword evidence="2" id="KW-1185">Reference proteome</keyword>
<feature type="non-terminal residue" evidence="1">
    <location>
        <position position="53"/>
    </location>
</feature>
<reference evidence="1 2" key="1">
    <citation type="submission" date="2021-06" db="EMBL/GenBank/DDBJ databases">
        <authorList>
            <person name="Palmer J.M."/>
        </authorList>
    </citation>
    <scope>NUCLEOTIDE SEQUENCE [LARGE SCALE GENOMIC DNA]</scope>
    <source>
        <strain evidence="1 2">MEX-2019</strain>
        <tissue evidence="1">Muscle</tissue>
    </source>
</reference>
<dbReference type="AlphaFoldDB" id="A0AAV9RFW1"/>
<comment type="caution">
    <text evidence="1">The sequence shown here is derived from an EMBL/GenBank/DDBJ whole genome shotgun (WGS) entry which is preliminary data.</text>
</comment>
<evidence type="ECO:0000313" key="2">
    <source>
        <dbReference type="Proteomes" id="UP001311232"/>
    </source>
</evidence>
<gene>
    <name evidence="1" type="ORF">CRENBAI_010189</name>
</gene>
<name>A0AAV9RFW1_9TELE</name>
<accession>A0AAV9RFW1</accession>
<dbReference type="EMBL" id="JAHHUM010001925">
    <property type="protein sequence ID" value="KAK5607850.1"/>
    <property type="molecule type" value="Genomic_DNA"/>
</dbReference>
<proteinExistence type="predicted"/>
<protein>
    <submittedName>
        <fullName evidence="1">Uncharacterized protein</fullName>
    </submittedName>
</protein>